<evidence type="ECO:0000256" key="1">
    <source>
        <dbReference type="ARBA" id="ARBA00022527"/>
    </source>
</evidence>
<name>A0A1I4PIC7_9BURK</name>
<gene>
    <name evidence="3" type="ORF">SAMN02982985_03436</name>
</gene>
<evidence type="ECO:0000313" key="4">
    <source>
        <dbReference type="Proteomes" id="UP000199470"/>
    </source>
</evidence>
<evidence type="ECO:0000259" key="2">
    <source>
        <dbReference type="Pfam" id="PF13581"/>
    </source>
</evidence>
<dbReference type="AlphaFoldDB" id="A0A1I4PIC7"/>
<reference evidence="3 4" key="1">
    <citation type="submission" date="2016-10" db="EMBL/GenBank/DDBJ databases">
        <authorList>
            <person name="de Groot N.N."/>
        </authorList>
    </citation>
    <scope>NUCLEOTIDE SEQUENCE [LARGE SCALE GENOMIC DNA]</scope>
    <source>
        <strain evidence="3 4">ATCC 43154</strain>
    </source>
</reference>
<accession>A0A1I4PIC7</accession>
<protein>
    <submittedName>
        <fullName evidence="3">Anti-sigma regulatory factor (Ser/Thr protein kinase)</fullName>
    </submittedName>
</protein>
<dbReference type="Proteomes" id="UP000199470">
    <property type="component" value="Unassembled WGS sequence"/>
</dbReference>
<organism evidence="3 4">
    <name type="scientific">Rugamonas rubra</name>
    <dbReference type="NCBI Taxonomy" id="758825"/>
    <lineage>
        <taxon>Bacteria</taxon>
        <taxon>Pseudomonadati</taxon>
        <taxon>Pseudomonadota</taxon>
        <taxon>Betaproteobacteria</taxon>
        <taxon>Burkholderiales</taxon>
        <taxon>Oxalobacteraceae</taxon>
        <taxon>Telluria group</taxon>
        <taxon>Rugamonas</taxon>
    </lineage>
</organism>
<dbReference type="InterPro" id="IPR036890">
    <property type="entry name" value="HATPase_C_sf"/>
</dbReference>
<keyword evidence="4" id="KW-1185">Reference proteome</keyword>
<keyword evidence="3" id="KW-0418">Kinase</keyword>
<proteinExistence type="predicted"/>
<dbReference type="InterPro" id="IPR003594">
    <property type="entry name" value="HATPase_dom"/>
</dbReference>
<dbReference type="EMBL" id="FOTW01000016">
    <property type="protein sequence ID" value="SFM27457.1"/>
    <property type="molecule type" value="Genomic_DNA"/>
</dbReference>
<evidence type="ECO:0000313" key="3">
    <source>
        <dbReference type="EMBL" id="SFM27457.1"/>
    </source>
</evidence>
<dbReference type="InterPro" id="IPR050267">
    <property type="entry name" value="Anti-sigma-factor_SerPK"/>
</dbReference>
<dbReference type="STRING" id="758825.SAMN02982985_03436"/>
<sequence length="150" mass="15456">MSGLGNDLDPDSGANGTPGRRFAARLELLPQLQAYVADVLRGAGLGPERVGCAELILEELFRNSVLHGYAGVADGAVWLVADGSCFSFEDAAPPFNPLLDPPPPSAPVAGLAAEAQPVGGVGLLLIRGLGRAVSYARVADRNRIVVDLGL</sequence>
<dbReference type="Pfam" id="PF13581">
    <property type="entry name" value="HATPase_c_2"/>
    <property type="match status" value="1"/>
</dbReference>
<dbReference type="Gene3D" id="3.30.565.10">
    <property type="entry name" value="Histidine kinase-like ATPase, C-terminal domain"/>
    <property type="match status" value="1"/>
</dbReference>
<keyword evidence="3" id="KW-0808">Transferase</keyword>
<keyword evidence="1" id="KW-0723">Serine/threonine-protein kinase</keyword>
<dbReference type="CDD" id="cd16936">
    <property type="entry name" value="HATPase_RsbW-like"/>
    <property type="match status" value="1"/>
</dbReference>
<dbReference type="GO" id="GO:0004674">
    <property type="term" value="F:protein serine/threonine kinase activity"/>
    <property type="evidence" value="ECO:0007669"/>
    <property type="project" value="UniProtKB-KW"/>
</dbReference>
<dbReference type="RefSeq" id="WP_093388914.1">
    <property type="nucleotide sequence ID" value="NZ_FOTW01000016.1"/>
</dbReference>
<dbReference type="PANTHER" id="PTHR35526">
    <property type="entry name" value="ANTI-SIGMA-F FACTOR RSBW-RELATED"/>
    <property type="match status" value="1"/>
</dbReference>
<feature type="domain" description="Histidine kinase/HSP90-like ATPase" evidence="2">
    <location>
        <begin position="22"/>
        <end position="145"/>
    </location>
</feature>
<dbReference type="OrthoDB" id="8778461at2"/>